<name>A0A4S3ZR69_9HYPH</name>
<proteinExistence type="predicted"/>
<organism evidence="1 2">
    <name type="scientific">Allorhizobium terrae</name>
    <dbReference type="NCBI Taxonomy" id="1848972"/>
    <lineage>
        <taxon>Bacteria</taxon>
        <taxon>Pseudomonadati</taxon>
        <taxon>Pseudomonadota</taxon>
        <taxon>Alphaproteobacteria</taxon>
        <taxon>Hyphomicrobiales</taxon>
        <taxon>Rhizobiaceae</taxon>
        <taxon>Rhizobium/Agrobacterium group</taxon>
        <taxon>Allorhizobium</taxon>
    </lineage>
</organism>
<comment type="caution">
    <text evidence="1">The sequence shown here is derived from an EMBL/GenBank/DDBJ whole genome shotgun (WGS) entry which is preliminary data.</text>
</comment>
<reference evidence="1 2" key="1">
    <citation type="submission" date="2019-04" db="EMBL/GenBank/DDBJ databases">
        <title>Rhizobium terrae sp. nov., isolated from a paddy soil.</title>
        <authorList>
            <person name="Lin S.-Y."/>
            <person name="Hameed A."/>
            <person name="Huang H.-I."/>
            <person name="Young C.-C."/>
        </authorList>
    </citation>
    <scope>NUCLEOTIDE SEQUENCE [LARGE SCALE GENOMIC DNA]</scope>
    <source>
        <strain evidence="1 2">CC-HIH110</strain>
    </source>
</reference>
<dbReference type="AlphaFoldDB" id="A0A4S3ZR69"/>
<keyword evidence="2" id="KW-1185">Reference proteome</keyword>
<dbReference type="EMBL" id="SSOA01000010">
    <property type="protein sequence ID" value="THF48088.1"/>
    <property type="molecule type" value="Genomic_DNA"/>
</dbReference>
<sequence length="97" mass="11197">MAQTAEKRQRQAARPVPDNAVVPIVQGFDLHLIWMDQRNVTATMKHLRAEGIREHTSGVPLPHDGGYDQHVRRTIESGICWRRIGVRRRWRVEVGHS</sequence>
<dbReference type="Proteomes" id="UP000310754">
    <property type="component" value="Unassembled WGS sequence"/>
</dbReference>
<gene>
    <name evidence="1" type="ORF">E6C51_16625</name>
</gene>
<evidence type="ECO:0000313" key="1">
    <source>
        <dbReference type="EMBL" id="THF48088.1"/>
    </source>
</evidence>
<dbReference type="RefSeq" id="WP_190236796.1">
    <property type="nucleotide sequence ID" value="NZ_SSOA01000010.1"/>
</dbReference>
<protein>
    <submittedName>
        <fullName evidence="1">Uncharacterized protein</fullName>
    </submittedName>
</protein>
<evidence type="ECO:0000313" key="2">
    <source>
        <dbReference type="Proteomes" id="UP000310754"/>
    </source>
</evidence>
<accession>A0A4S3ZR69</accession>